<dbReference type="PANTHER" id="PTHR35333:SF3">
    <property type="entry name" value="BETA-LACTAMASE-TYPE TRANSPEPTIDASE FOLD CONTAINING PROTEIN"/>
    <property type="match status" value="1"/>
</dbReference>
<gene>
    <name evidence="2" type="ORF">ACFSBH_05425</name>
</gene>
<dbReference type="GO" id="GO:0016787">
    <property type="term" value="F:hydrolase activity"/>
    <property type="evidence" value="ECO:0007669"/>
    <property type="project" value="UniProtKB-KW"/>
</dbReference>
<organism evidence="2 3">
    <name type="scientific">Oceanobacillus luteolus</name>
    <dbReference type="NCBI Taxonomy" id="1274358"/>
    <lineage>
        <taxon>Bacteria</taxon>
        <taxon>Bacillati</taxon>
        <taxon>Bacillota</taxon>
        <taxon>Bacilli</taxon>
        <taxon>Bacillales</taxon>
        <taxon>Bacillaceae</taxon>
        <taxon>Oceanobacillus</taxon>
    </lineage>
</organism>
<sequence length="267" mass="29716">MLELTQQITDITGKAGGSWGISLFDLNNEKSWGQNEHRPFYAASIIKIPIMIAVFAAAERKEVNLKDTLILEQEDIVGGCGVLQHMTPGIRLTIEDLVTLMIIQSDNTATNMLIDFLGVQEIQQTMKNIGLRQSNFFHKMMIGQRDSQRMNVVTADEMTRMLKSLYLGRIVSEYASTQMLQILKKQQIRDSLPSKIRHPDKATGNLQWELANKTGNVPGIRHDIGLFSVGERVIAVSVLSEGADDFTSAGTIGEIGLMIHKYLAQSL</sequence>
<evidence type="ECO:0000259" key="1">
    <source>
        <dbReference type="Pfam" id="PF13354"/>
    </source>
</evidence>
<protein>
    <submittedName>
        <fullName evidence="2">Serine hydrolase</fullName>
    </submittedName>
</protein>
<dbReference type="Proteomes" id="UP001597221">
    <property type="component" value="Unassembled WGS sequence"/>
</dbReference>
<proteinExistence type="predicted"/>
<keyword evidence="2" id="KW-0378">Hydrolase</keyword>
<dbReference type="InterPro" id="IPR045155">
    <property type="entry name" value="Beta-lactam_cat"/>
</dbReference>
<evidence type="ECO:0000313" key="3">
    <source>
        <dbReference type="Proteomes" id="UP001597221"/>
    </source>
</evidence>
<dbReference type="PANTHER" id="PTHR35333">
    <property type="entry name" value="BETA-LACTAMASE"/>
    <property type="match status" value="1"/>
</dbReference>
<dbReference type="EMBL" id="JBHUDE010000020">
    <property type="protein sequence ID" value="MFD1607091.1"/>
    <property type="molecule type" value="Genomic_DNA"/>
</dbReference>
<dbReference type="InterPro" id="IPR000871">
    <property type="entry name" value="Beta-lactam_class-A"/>
</dbReference>
<comment type="caution">
    <text evidence="2">The sequence shown here is derived from an EMBL/GenBank/DDBJ whole genome shotgun (WGS) entry which is preliminary data.</text>
</comment>
<dbReference type="SUPFAM" id="SSF56601">
    <property type="entry name" value="beta-lactamase/transpeptidase-like"/>
    <property type="match status" value="1"/>
</dbReference>
<feature type="domain" description="Beta-lactamase class A catalytic" evidence="1">
    <location>
        <begin position="20"/>
        <end position="239"/>
    </location>
</feature>
<dbReference type="InterPro" id="IPR012338">
    <property type="entry name" value="Beta-lactam/transpept-like"/>
</dbReference>
<keyword evidence="3" id="KW-1185">Reference proteome</keyword>
<dbReference type="Pfam" id="PF13354">
    <property type="entry name" value="Beta-lactamase2"/>
    <property type="match status" value="1"/>
</dbReference>
<reference evidence="3" key="1">
    <citation type="journal article" date="2019" name="Int. J. Syst. Evol. Microbiol.">
        <title>The Global Catalogue of Microorganisms (GCM) 10K type strain sequencing project: providing services to taxonomists for standard genome sequencing and annotation.</title>
        <authorList>
            <consortium name="The Broad Institute Genomics Platform"/>
            <consortium name="The Broad Institute Genome Sequencing Center for Infectious Disease"/>
            <person name="Wu L."/>
            <person name="Ma J."/>
        </authorList>
    </citation>
    <scope>NUCLEOTIDE SEQUENCE [LARGE SCALE GENOMIC DNA]</scope>
    <source>
        <strain evidence="3">CGMCC 1.12376</strain>
    </source>
</reference>
<dbReference type="Gene3D" id="3.40.710.10">
    <property type="entry name" value="DD-peptidase/beta-lactamase superfamily"/>
    <property type="match status" value="1"/>
</dbReference>
<accession>A0ABW4HNN3</accession>
<name>A0ABW4HNN3_9BACI</name>
<evidence type="ECO:0000313" key="2">
    <source>
        <dbReference type="EMBL" id="MFD1607091.1"/>
    </source>
</evidence>
<dbReference type="RefSeq" id="WP_379596428.1">
    <property type="nucleotide sequence ID" value="NZ_JBHUDE010000020.1"/>
</dbReference>